<dbReference type="Gene3D" id="4.10.320.10">
    <property type="entry name" value="E3-binding domain"/>
    <property type="match status" value="1"/>
</dbReference>
<dbReference type="AlphaFoldDB" id="A8N0D1"/>
<feature type="compositionally biased region" description="Gly residues" evidence="10">
    <location>
        <begin position="494"/>
        <end position="505"/>
    </location>
</feature>
<dbReference type="InterPro" id="IPR011053">
    <property type="entry name" value="Single_hybrid_motif"/>
</dbReference>
<dbReference type="Pfam" id="PF00364">
    <property type="entry name" value="Biotin_lipoyl"/>
    <property type="match status" value="1"/>
</dbReference>
<evidence type="ECO:0000259" key="12">
    <source>
        <dbReference type="PROSITE" id="PS51826"/>
    </source>
</evidence>
<feature type="domain" description="Lipoyl-binding" evidence="11">
    <location>
        <begin position="88"/>
        <end position="163"/>
    </location>
</feature>
<dbReference type="InParanoid" id="A8N0D1"/>
<comment type="cofactor">
    <cofactor evidence="1 9">
        <name>(R)-lipoate</name>
        <dbReference type="ChEBI" id="CHEBI:83088"/>
    </cofactor>
</comment>
<dbReference type="Pfam" id="PF00198">
    <property type="entry name" value="2-oxoacid_dh"/>
    <property type="match status" value="1"/>
</dbReference>
<feature type="region of interest" description="Disordered" evidence="10">
    <location>
        <begin position="169"/>
        <end position="242"/>
    </location>
</feature>
<gene>
    <name evidence="13" type="ORF">CC1G_12062</name>
</gene>
<feature type="region of interest" description="Disordered" evidence="10">
    <location>
        <begin position="1"/>
        <end position="53"/>
    </location>
</feature>
<sequence length="696" mass="74387">MVSPRLSLSIPRGSTPSTALLRRRTSHATRALSTTTASTSRPTTQKPTSTRFTQGQRVPGVIARSYTPRLPASRGFHSTPRALKKTTVHTFNLADIGEGITECEIIKWSVTPGSPIQSFDPLCEVQSDKASVEITSPFDGIVKEILVPEGEIAKVGSGLCLIEVEVEEGAEVTEGGRAAPEPEPETKTTTSPPPSSTSAAESKPQRKHHPLDPSNPNPSLSLGSRPRSRTGAPPFSGGSASIRSKDLLNLDFNAQDQALMSSSPSHSTSTSTSTGSGTTTPGFATTSDANVLATPQVRHFAKTLGVMDLSALAPGSGREGRIEREDVERFVERQRQSIAAQQQQQQRGPGDEVTSAFASGGVRKDEDVVVELNRTRWNMWRAMEKSLEIPHFGYSTTLDITSLHTQILPILNANIPARYLPSSHPRPRDPLAGMVNPRALFSQEEDVRTQAEAEVPESARFAKMTYLPFLLKTLGMAMMEWPLMRSSITPGSWSGNGNGGQGGGKQKPTLTIRSSPQISLALSTPTGLYTPTLNLTSSPHTLSLYSIASQLKHLSYLGRQVPCGLTPKEMPRAGGTVTVSNVGAVGRGEGASPVLVPGGGVAIVAVGRARWVWDVEDPFWSRHSGDEGFGSMEPPPGGNGGKSGGSGGMRGQRRLKLPVSWSADHRVVEGAELAAFVETWRKWVEEPVRLIGGEGD</sequence>
<feature type="compositionally biased region" description="Low complexity" evidence="10">
    <location>
        <begin position="336"/>
        <end position="347"/>
    </location>
</feature>
<dbReference type="EMBL" id="AACS02000001">
    <property type="protein sequence ID" value="EAU93468.1"/>
    <property type="molecule type" value="Genomic_DNA"/>
</dbReference>
<dbReference type="InterPro" id="IPR023213">
    <property type="entry name" value="CAT-like_dom_sf"/>
</dbReference>
<dbReference type="SUPFAM" id="SSF51230">
    <property type="entry name" value="Single hybrid motif"/>
    <property type="match status" value="1"/>
</dbReference>
<feature type="region of interest" description="Disordered" evidence="10">
    <location>
        <begin position="335"/>
        <end position="359"/>
    </location>
</feature>
<comment type="subcellular location">
    <subcellularLocation>
        <location evidence="2">Mitochondrion matrix</location>
    </subcellularLocation>
</comment>
<dbReference type="KEGG" id="cci:CC1G_12062"/>
<dbReference type="GO" id="GO:0031405">
    <property type="term" value="F:lipoic acid binding"/>
    <property type="evidence" value="ECO:0007669"/>
    <property type="project" value="TreeGrafter"/>
</dbReference>
<feature type="compositionally biased region" description="Low complexity" evidence="10">
    <location>
        <begin position="261"/>
        <end position="287"/>
    </location>
</feature>
<proteinExistence type="inferred from homology"/>
<dbReference type="PROSITE" id="PS00189">
    <property type="entry name" value="LIPOYL"/>
    <property type="match status" value="1"/>
</dbReference>
<reference evidence="13 14" key="1">
    <citation type="journal article" date="2010" name="Proc. Natl. Acad. Sci. U.S.A.">
        <title>Insights into evolution of multicellular fungi from the assembled chromosomes of the mushroom Coprinopsis cinerea (Coprinus cinereus).</title>
        <authorList>
            <person name="Stajich J.E."/>
            <person name="Wilke S.K."/>
            <person name="Ahren D."/>
            <person name="Au C.H."/>
            <person name="Birren B.W."/>
            <person name="Borodovsky M."/>
            <person name="Burns C."/>
            <person name="Canback B."/>
            <person name="Casselton L.A."/>
            <person name="Cheng C.K."/>
            <person name="Deng J."/>
            <person name="Dietrich F.S."/>
            <person name="Fargo D.C."/>
            <person name="Farman M.L."/>
            <person name="Gathman A.C."/>
            <person name="Goldberg J."/>
            <person name="Guigo R."/>
            <person name="Hoegger P.J."/>
            <person name="Hooker J.B."/>
            <person name="Huggins A."/>
            <person name="James T.Y."/>
            <person name="Kamada T."/>
            <person name="Kilaru S."/>
            <person name="Kodira C."/>
            <person name="Kues U."/>
            <person name="Kupfer D."/>
            <person name="Kwan H.S."/>
            <person name="Lomsadze A."/>
            <person name="Li W."/>
            <person name="Lilly W.W."/>
            <person name="Ma L.J."/>
            <person name="Mackey A.J."/>
            <person name="Manning G."/>
            <person name="Martin F."/>
            <person name="Muraguchi H."/>
            <person name="Natvig D.O."/>
            <person name="Palmerini H."/>
            <person name="Ramesh M.A."/>
            <person name="Rehmeyer C.J."/>
            <person name="Roe B.A."/>
            <person name="Shenoy N."/>
            <person name="Stanke M."/>
            <person name="Ter-Hovhannisyan V."/>
            <person name="Tunlid A."/>
            <person name="Velagapudi R."/>
            <person name="Vision T.J."/>
            <person name="Zeng Q."/>
            <person name="Zolan M.E."/>
            <person name="Pukkila P.J."/>
        </authorList>
    </citation>
    <scope>NUCLEOTIDE SEQUENCE [LARGE SCALE GENOMIC DNA]</scope>
    <source>
        <strain evidence="14">Okayama-7 / 130 / ATCC MYA-4618 / FGSC 9003</strain>
    </source>
</reference>
<dbReference type="Gene3D" id="2.40.50.100">
    <property type="match status" value="1"/>
</dbReference>
<keyword evidence="6" id="KW-0809">Transit peptide</keyword>
<keyword evidence="8 9" id="KW-0012">Acyltransferase</keyword>
<keyword evidence="4 9" id="KW-0808">Transferase</keyword>
<feature type="compositionally biased region" description="Low complexity" evidence="10">
    <location>
        <begin position="212"/>
        <end position="225"/>
    </location>
</feature>
<dbReference type="InterPro" id="IPR036625">
    <property type="entry name" value="E3-bd_dom_sf"/>
</dbReference>
<dbReference type="STRING" id="240176.A8N0D1"/>
<dbReference type="SUPFAM" id="SSF47005">
    <property type="entry name" value="Peripheral subunit-binding domain of 2-oxo acid dehydrogenase complex"/>
    <property type="match status" value="1"/>
</dbReference>
<dbReference type="GO" id="GO:0005759">
    <property type="term" value="C:mitochondrial matrix"/>
    <property type="evidence" value="ECO:0007669"/>
    <property type="project" value="UniProtKB-SubCell"/>
</dbReference>
<dbReference type="GO" id="GO:0045333">
    <property type="term" value="P:cellular respiration"/>
    <property type="evidence" value="ECO:0007669"/>
    <property type="project" value="UniProtKB-ARBA"/>
</dbReference>
<evidence type="ECO:0000313" key="14">
    <source>
        <dbReference type="Proteomes" id="UP000001861"/>
    </source>
</evidence>
<dbReference type="EC" id="2.3.1.-" evidence="9"/>
<evidence type="ECO:0000313" key="13">
    <source>
        <dbReference type="EMBL" id="EAU93468.1"/>
    </source>
</evidence>
<dbReference type="Gene3D" id="3.30.559.10">
    <property type="entry name" value="Chloramphenicol acetyltransferase-like domain"/>
    <property type="match status" value="1"/>
</dbReference>
<protein>
    <recommendedName>
        <fullName evidence="9">Dihydrolipoamide acetyltransferase component of pyruvate dehydrogenase complex</fullName>
        <ecNumber evidence="9">2.3.1.-</ecNumber>
    </recommendedName>
</protein>
<feature type="domain" description="Peripheral subunit-binding (PSBD)" evidence="12">
    <location>
        <begin position="292"/>
        <end position="331"/>
    </location>
</feature>
<organism evidence="13 14">
    <name type="scientific">Coprinopsis cinerea (strain Okayama-7 / 130 / ATCC MYA-4618 / FGSC 9003)</name>
    <name type="common">Inky cap fungus</name>
    <name type="synonym">Hormographiella aspergillata</name>
    <dbReference type="NCBI Taxonomy" id="240176"/>
    <lineage>
        <taxon>Eukaryota</taxon>
        <taxon>Fungi</taxon>
        <taxon>Dikarya</taxon>
        <taxon>Basidiomycota</taxon>
        <taxon>Agaricomycotina</taxon>
        <taxon>Agaricomycetes</taxon>
        <taxon>Agaricomycetidae</taxon>
        <taxon>Agaricales</taxon>
        <taxon>Agaricineae</taxon>
        <taxon>Psathyrellaceae</taxon>
        <taxon>Coprinopsis</taxon>
    </lineage>
</organism>
<evidence type="ECO:0000256" key="9">
    <source>
        <dbReference type="RuleBase" id="RU003423"/>
    </source>
</evidence>
<dbReference type="InterPro" id="IPR000089">
    <property type="entry name" value="Biotin_lipoyl"/>
</dbReference>
<dbReference type="PANTHER" id="PTHR43178:SF5">
    <property type="entry name" value="LIPOAMIDE ACYLTRANSFERASE COMPONENT OF BRANCHED-CHAIN ALPHA-KETO ACID DEHYDROGENASE COMPLEX, MITOCHONDRIAL"/>
    <property type="match status" value="1"/>
</dbReference>
<keyword evidence="7" id="KW-0496">Mitochondrion</keyword>
<evidence type="ECO:0000256" key="2">
    <source>
        <dbReference type="ARBA" id="ARBA00004305"/>
    </source>
</evidence>
<dbReference type="CDD" id="cd06849">
    <property type="entry name" value="lipoyl_domain"/>
    <property type="match status" value="1"/>
</dbReference>
<feature type="region of interest" description="Disordered" evidence="10">
    <location>
        <begin position="490"/>
        <end position="509"/>
    </location>
</feature>
<feature type="region of interest" description="Disordered" evidence="10">
    <location>
        <begin position="624"/>
        <end position="652"/>
    </location>
</feature>
<dbReference type="VEuPathDB" id="FungiDB:CC1G_12062"/>
<evidence type="ECO:0000256" key="5">
    <source>
        <dbReference type="ARBA" id="ARBA00022823"/>
    </source>
</evidence>
<evidence type="ECO:0000256" key="6">
    <source>
        <dbReference type="ARBA" id="ARBA00022946"/>
    </source>
</evidence>
<evidence type="ECO:0000256" key="8">
    <source>
        <dbReference type="ARBA" id="ARBA00023315"/>
    </source>
</evidence>
<evidence type="ECO:0000256" key="7">
    <source>
        <dbReference type="ARBA" id="ARBA00023128"/>
    </source>
</evidence>
<comment type="similarity">
    <text evidence="3 9">Belongs to the 2-oxoacid dehydrogenase family.</text>
</comment>
<accession>A8N0D1</accession>
<evidence type="ECO:0000256" key="1">
    <source>
        <dbReference type="ARBA" id="ARBA00001938"/>
    </source>
</evidence>
<dbReference type="GO" id="GO:0016407">
    <property type="term" value="F:acetyltransferase activity"/>
    <property type="evidence" value="ECO:0007669"/>
    <property type="project" value="TreeGrafter"/>
</dbReference>
<dbReference type="PROSITE" id="PS50968">
    <property type="entry name" value="BIOTINYL_LIPOYL"/>
    <property type="match status" value="1"/>
</dbReference>
<dbReference type="GeneID" id="6004748"/>
<dbReference type="PROSITE" id="PS51826">
    <property type="entry name" value="PSBD"/>
    <property type="match status" value="1"/>
</dbReference>
<dbReference type="InterPro" id="IPR003016">
    <property type="entry name" value="2-oxoA_DH_lipoyl-BS"/>
</dbReference>
<evidence type="ECO:0000256" key="3">
    <source>
        <dbReference type="ARBA" id="ARBA00007317"/>
    </source>
</evidence>
<evidence type="ECO:0000256" key="4">
    <source>
        <dbReference type="ARBA" id="ARBA00022679"/>
    </source>
</evidence>
<keyword evidence="5 9" id="KW-0450">Lipoyl</keyword>
<name>A8N0D1_COPC7</name>
<dbReference type="RefSeq" id="XP_001828332.1">
    <property type="nucleotide sequence ID" value="XM_001828280.1"/>
</dbReference>
<dbReference type="FunFam" id="2.40.50.100:FF:000013">
    <property type="entry name" value="Dihydrolipoamide acetyltransferase component of pyruvate dehydrogenase complex"/>
    <property type="match status" value="1"/>
</dbReference>
<keyword evidence="14" id="KW-1185">Reference proteome</keyword>
<feature type="compositionally biased region" description="Gly residues" evidence="10">
    <location>
        <begin position="638"/>
        <end position="650"/>
    </location>
</feature>
<dbReference type="eggNOG" id="KOG0558">
    <property type="taxonomic scope" value="Eukaryota"/>
</dbReference>
<dbReference type="InterPro" id="IPR004167">
    <property type="entry name" value="PSBD"/>
</dbReference>
<dbReference type="SUPFAM" id="SSF52777">
    <property type="entry name" value="CoA-dependent acyltransferases"/>
    <property type="match status" value="1"/>
</dbReference>
<dbReference type="InterPro" id="IPR001078">
    <property type="entry name" value="2-oxoacid_DH_actylTfrase"/>
</dbReference>
<dbReference type="OrthoDB" id="15567at2759"/>
<dbReference type="Proteomes" id="UP000001861">
    <property type="component" value="Unassembled WGS sequence"/>
</dbReference>
<feature type="compositionally biased region" description="Low complexity" evidence="10">
    <location>
        <begin position="28"/>
        <end position="44"/>
    </location>
</feature>
<dbReference type="Pfam" id="PF02817">
    <property type="entry name" value="E3_binding"/>
    <property type="match status" value="1"/>
</dbReference>
<evidence type="ECO:0000256" key="10">
    <source>
        <dbReference type="SAM" id="MobiDB-lite"/>
    </source>
</evidence>
<dbReference type="PANTHER" id="PTHR43178">
    <property type="entry name" value="DIHYDROLIPOAMIDE ACETYLTRANSFERASE COMPONENT OF PYRUVATE DEHYDROGENASE COMPLEX"/>
    <property type="match status" value="1"/>
</dbReference>
<dbReference type="InterPro" id="IPR050743">
    <property type="entry name" value="2-oxoacid_DH_E2_comp"/>
</dbReference>
<evidence type="ECO:0000259" key="11">
    <source>
        <dbReference type="PROSITE" id="PS50968"/>
    </source>
</evidence>
<comment type="caution">
    <text evidence="13">The sequence shown here is derived from an EMBL/GenBank/DDBJ whole genome shotgun (WGS) entry which is preliminary data.</text>
</comment>
<dbReference type="OMA" id="MPFCIKA"/>
<feature type="region of interest" description="Disordered" evidence="10">
    <location>
        <begin position="259"/>
        <end position="287"/>
    </location>
</feature>